<gene>
    <name evidence="5" type="ORF">LVJ94_52200</name>
</gene>
<evidence type="ECO:0000259" key="4">
    <source>
        <dbReference type="SMART" id="SM00986"/>
    </source>
</evidence>
<keyword evidence="6" id="KW-1185">Reference proteome</keyword>
<dbReference type="PANTHER" id="PTHR12159">
    <property type="entry name" value="G/T AND G/U MISMATCH-SPECIFIC DNA GLYCOSYLASE"/>
    <property type="match status" value="1"/>
</dbReference>
<dbReference type="SUPFAM" id="SSF52141">
    <property type="entry name" value="Uracil-DNA glycosylase-like"/>
    <property type="match status" value="1"/>
</dbReference>
<dbReference type="Proteomes" id="UP001374803">
    <property type="component" value="Chromosome"/>
</dbReference>
<accession>A0ABZ2L3Z3</accession>
<evidence type="ECO:0000313" key="6">
    <source>
        <dbReference type="Proteomes" id="UP001374803"/>
    </source>
</evidence>
<dbReference type="InterPro" id="IPR036895">
    <property type="entry name" value="Uracil-DNA_glycosylase-like_sf"/>
</dbReference>
<dbReference type="PANTHER" id="PTHR12159:SF9">
    <property type="entry name" value="G_T MISMATCH-SPECIFIC THYMINE DNA GLYCOSYLASE"/>
    <property type="match status" value="1"/>
</dbReference>
<sequence>MPDVIAHELDVLFVGINPGFASARAGHHFANPANGFWRLLHESGFTPRRFVPSEQRELLTLGIGITNVVSRVTAGVKDVTREDFAEGRLALAQKIAHWKPKSVVFVGVTAYRAFRGTRGPIACGEQAEGLGRARVFVLPNPSGRNAHYSYADMLELYRGVARALE</sequence>
<dbReference type="InterPro" id="IPR005122">
    <property type="entry name" value="Uracil-DNA_glycosylase-like"/>
</dbReference>
<dbReference type="Gene3D" id="3.40.470.10">
    <property type="entry name" value="Uracil-DNA glycosylase-like domain"/>
    <property type="match status" value="1"/>
</dbReference>
<dbReference type="CDD" id="cd10028">
    <property type="entry name" value="UDG-F2_TDG_MUG"/>
    <property type="match status" value="1"/>
</dbReference>
<evidence type="ECO:0000256" key="1">
    <source>
        <dbReference type="ARBA" id="ARBA00022763"/>
    </source>
</evidence>
<dbReference type="InterPro" id="IPR015637">
    <property type="entry name" value="MUG/TDG"/>
</dbReference>
<keyword evidence="1" id="KW-0227">DNA damage</keyword>
<organism evidence="5 6">
    <name type="scientific">Pendulispora rubella</name>
    <dbReference type="NCBI Taxonomy" id="2741070"/>
    <lineage>
        <taxon>Bacteria</taxon>
        <taxon>Pseudomonadati</taxon>
        <taxon>Myxococcota</taxon>
        <taxon>Myxococcia</taxon>
        <taxon>Myxococcales</taxon>
        <taxon>Sorangiineae</taxon>
        <taxon>Pendulisporaceae</taxon>
        <taxon>Pendulispora</taxon>
    </lineage>
</organism>
<evidence type="ECO:0000256" key="2">
    <source>
        <dbReference type="ARBA" id="ARBA00022801"/>
    </source>
</evidence>
<evidence type="ECO:0000256" key="3">
    <source>
        <dbReference type="ARBA" id="ARBA00023204"/>
    </source>
</evidence>
<dbReference type="Pfam" id="PF03167">
    <property type="entry name" value="UDG"/>
    <property type="match status" value="1"/>
</dbReference>
<dbReference type="SMART" id="SM00987">
    <property type="entry name" value="UreE_C"/>
    <property type="match status" value="1"/>
</dbReference>
<evidence type="ECO:0000313" key="5">
    <source>
        <dbReference type="EMBL" id="WXB05447.1"/>
    </source>
</evidence>
<reference evidence="5" key="1">
    <citation type="submission" date="2021-12" db="EMBL/GenBank/DDBJ databases">
        <title>Discovery of the Pendulisporaceae a myxobacterial family with distinct sporulation behavior and unique specialized metabolism.</title>
        <authorList>
            <person name="Garcia R."/>
            <person name="Popoff A."/>
            <person name="Bader C.D."/>
            <person name="Loehr J."/>
            <person name="Walesch S."/>
            <person name="Walt C."/>
            <person name="Boldt J."/>
            <person name="Bunk B."/>
            <person name="Haeckl F.J.F.P.J."/>
            <person name="Gunesch A.P."/>
            <person name="Birkelbach J."/>
            <person name="Nuebel U."/>
            <person name="Pietschmann T."/>
            <person name="Bach T."/>
            <person name="Mueller R."/>
        </authorList>
    </citation>
    <scope>NUCLEOTIDE SEQUENCE</scope>
    <source>
        <strain evidence="5">MSr11367</strain>
    </source>
</reference>
<feature type="domain" description="Uracil-DNA glycosylase-like" evidence="4">
    <location>
        <begin position="2"/>
        <end position="158"/>
    </location>
</feature>
<protein>
    <submittedName>
        <fullName evidence="5">Mismatch-specific DNA-glycosylase</fullName>
    </submittedName>
</protein>
<dbReference type="EMBL" id="CP089983">
    <property type="protein sequence ID" value="WXB05447.1"/>
    <property type="molecule type" value="Genomic_DNA"/>
</dbReference>
<keyword evidence="2" id="KW-0378">Hydrolase</keyword>
<dbReference type="RefSeq" id="WP_394835092.1">
    <property type="nucleotide sequence ID" value="NZ_CP089929.1"/>
</dbReference>
<name>A0ABZ2L3Z3_9BACT</name>
<proteinExistence type="predicted"/>
<keyword evidence="3" id="KW-0234">DNA repair</keyword>
<dbReference type="SMART" id="SM00986">
    <property type="entry name" value="UDG"/>
    <property type="match status" value="1"/>
</dbReference>